<gene>
    <name evidence="8" type="ORF">OHC33_006572</name>
</gene>
<organism evidence="8 9">
    <name type="scientific">Knufia fluminis</name>
    <dbReference type="NCBI Taxonomy" id="191047"/>
    <lineage>
        <taxon>Eukaryota</taxon>
        <taxon>Fungi</taxon>
        <taxon>Dikarya</taxon>
        <taxon>Ascomycota</taxon>
        <taxon>Pezizomycotina</taxon>
        <taxon>Eurotiomycetes</taxon>
        <taxon>Chaetothyriomycetidae</taxon>
        <taxon>Chaetothyriales</taxon>
        <taxon>Trichomeriaceae</taxon>
        <taxon>Knufia</taxon>
    </lineage>
</organism>
<evidence type="ECO:0000256" key="2">
    <source>
        <dbReference type="ARBA" id="ARBA00022692"/>
    </source>
</evidence>
<feature type="transmembrane region" description="Helical" evidence="6">
    <location>
        <begin position="368"/>
        <end position="385"/>
    </location>
</feature>
<feature type="domain" description="Cation/H+ exchanger transmembrane" evidence="7">
    <location>
        <begin position="60"/>
        <end position="504"/>
    </location>
</feature>
<feature type="transmembrane region" description="Helical" evidence="6">
    <location>
        <begin position="478"/>
        <end position="499"/>
    </location>
</feature>
<dbReference type="GO" id="GO:0015385">
    <property type="term" value="F:sodium:proton antiporter activity"/>
    <property type="evidence" value="ECO:0007669"/>
    <property type="project" value="InterPro"/>
</dbReference>
<feature type="transmembrane region" description="Helical" evidence="6">
    <location>
        <begin position="14"/>
        <end position="33"/>
    </location>
</feature>
<dbReference type="GO" id="GO:0036376">
    <property type="term" value="P:sodium ion export across plasma membrane"/>
    <property type="evidence" value="ECO:0007669"/>
    <property type="project" value="InterPro"/>
</dbReference>
<evidence type="ECO:0000256" key="3">
    <source>
        <dbReference type="ARBA" id="ARBA00022989"/>
    </source>
</evidence>
<dbReference type="EMBL" id="JAKLMC020000015">
    <property type="protein sequence ID" value="KAK5952527.1"/>
    <property type="molecule type" value="Genomic_DNA"/>
</dbReference>
<comment type="subcellular location">
    <subcellularLocation>
        <location evidence="1">Membrane</location>
        <topology evidence="1">Multi-pass membrane protein</topology>
    </subcellularLocation>
</comment>
<accession>A0AAN8EJY9</accession>
<evidence type="ECO:0000313" key="8">
    <source>
        <dbReference type="EMBL" id="KAK5952527.1"/>
    </source>
</evidence>
<sequence>MAGLNDIVLGMSELNVVIAIFGFFILAYGFISVKIKTAWYLGEACEHSNPSLPVSPLLTPIEVPAVAFGVLLGPLATRWLDSRKWGEAIIGQQPAITLGMCRLVIGVQLVIAGFQLPARYGQYRWKELLVCLLPIMTIMWLCTTACVMATIPKITLLAGLVIGSCVTCTDPILSQAVAKGPFSDKYVRRNLREIISAEAGANDGFGFPFLMLAVYLIRFAESEQLTAEIKAASQEGSIAERALSIATRVSSLLLKRAEGSEAVGRLGGGVSRALGTWTLTTWGYVVLMSIVYGALFGYLTMWAAKLALKKRWIDSESYLLIPTGMSLFLLGTCGILGTDDLLSCFVAGNALNWNGQYLLETEKRHDEYNSIIDVLLNFGGFMYIGTIIPWRQFHDPDGTGLTIPRLIGLGVLIVLFRRIPAIFAVYKFGLRRCVTDWKEALFMGYFGPIGIGAVFYVEHTRHLFPEEGTALTKEENDLVRAMIPVVYWLVLFSIVWHGLSIPALNLFYVYMGVQPVEDEDGPVEVGQLSEGDTVPGNVVSGSRDAKRGSVLVRNRFSRGYNAAEVDLNGVEDWRRKTQRWSSIELGYGDDGEGRRRTIKWDSERYQSDLRGTRIKKVGEDGKGGLEGGRAAQALSRPVVGGVQPI</sequence>
<evidence type="ECO:0000256" key="1">
    <source>
        <dbReference type="ARBA" id="ARBA00004141"/>
    </source>
</evidence>
<evidence type="ECO:0000259" key="7">
    <source>
        <dbReference type="Pfam" id="PF00999"/>
    </source>
</evidence>
<dbReference type="Proteomes" id="UP001316803">
    <property type="component" value="Unassembled WGS sequence"/>
</dbReference>
<name>A0AAN8EJY9_9EURO</name>
<dbReference type="Pfam" id="PF00999">
    <property type="entry name" value="Na_H_Exchanger"/>
    <property type="match status" value="1"/>
</dbReference>
<keyword evidence="4 6" id="KW-0472">Membrane</keyword>
<dbReference type="PANTHER" id="PTHR31382">
    <property type="entry name" value="NA(+)/H(+) ANTIPORTER"/>
    <property type="match status" value="1"/>
</dbReference>
<feature type="transmembrane region" description="Helical" evidence="6">
    <location>
        <begin position="128"/>
        <end position="151"/>
    </location>
</feature>
<keyword evidence="9" id="KW-1185">Reference proteome</keyword>
<dbReference type="AlphaFoldDB" id="A0AAN8EJY9"/>
<dbReference type="GO" id="GO:0005886">
    <property type="term" value="C:plasma membrane"/>
    <property type="evidence" value="ECO:0007669"/>
    <property type="project" value="InterPro"/>
</dbReference>
<comment type="caution">
    <text evidence="8">The sequence shown here is derived from an EMBL/GenBank/DDBJ whole genome shotgun (WGS) entry which is preliminary data.</text>
</comment>
<feature type="transmembrane region" description="Helical" evidence="6">
    <location>
        <begin position="325"/>
        <end position="348"/>
    </location>
</feature>
<reference evidence="8 9" key="1">
    <citation type="submission" date="2022-12" db="EMBL/GenBank/DDBJ databases">
        <title>Genomic features and morphological characterization of a novel Knufia sp. strain isolated from spacecraft assembly facility.</title>
        <authorList>
            <person name="Teixeira M."/>
            <person name="Chander A.M."/>
            <person name="Stajich J.E."/>
            <person name="Venkateswaran K."/>
        </authorList>
    </citation>
    <scope>NUCLEOTIDE SEQUENCE [LARGE SCALE GENOMIC DNA]</scope>
    <source>
        <strain evidence="8 9">FJI-L2-BK-P2</strain>
    </source>
</reference>
<dbReference type="GO" id="GO:0042391">
    <property type="term" value="P:regulation of membrane potential"/>
    <property type="evidence" value="ECO:0007669"/>
    <property type="project" value="InterPro"/>
</dbReference>
<feature type="transmembrane region" description="Helical" evidence="6">
    <location>
        <begin position="282"/>
        <end position="304"/>
    </location>
</feature>
<feature type="transmembrane region" description="Helical" evidence="6">
    <location>
        <begin position="157"/>
        <end position="178"/>
    </location>
</feature>
<feature type="transmembrane region" description="Helical" evidence="6">
    <location>
        <begin position="440"/>
        <end position="457"/>
    </location>
</feature>
<feature type="transmembrane region" description="Helical" evidence="6">
    <location>
        <begin position="406"/>
        <end position="428"/>
    </location>
</feature>
<keyword evidence="2 6" id="KW-0812">Transmembrane</keyword>
<evidence type="ECO:0000256" key="6">
    <source>
        <dbReference type="SAM" id="Phobius"/>
    </source>
</evidence>
<keyword evidence="3 6" id="KW-1133">Transmembrane helix</keyword>
<dbReference type="InterPro" id="IPR004712">
    <property type="entry name" value="Na+/H+_antiporter_fungi"/>
</dbReference>
<dbReference type="GO" id="GO:0120029">
    <property type="term" value="P:proton export across plasma membrane"/>
    <property type="evidence" value="ECO:0007669"/>
    <property type="project" value="InterPro"/>
</dbReference>
<evidence type="ECO:0000256" key="4">
    <source>
        <dbReference type="ARBA" id="ARBA00023136"/>
    </source>
</evidence>
<evidence type="ECO:0000313" key="9">
    <source>
        <dbReference type="Proteomes" id="UP001316803"/>
    </source>
</evidence>
<proteinExistence type="predicted"/>
<evidence type="ECO:0000256" key="5">
    <source>
        <dbReference type="SAM" id="MobiDB-lite"/>
    </source>
</evidence>
<feature type="region of interest" description="Disordered" evidence="5">
    <location>
        <begin position="618"/>
        <end position="645"/>
    </location>
</feature>
<dbReference type="PANTHER" id="PTHR31382:SF3">
    <property type="entry name" value="SODIUM ION_PROTON EXCHANGER (EUROFUNG)"/>
    <property type="match status" value="1"/>
</dbReference>
<dbReference type="InterPro" id="IPR006153">
    <property type="entry name" value="Cation/H_exchanger_TM"/>
</dbReference>
<protein>
    <recommendedName>
        <fullName evidence="7">Cation/H+ exchanger transmembrane domain-containing protein</fullName>
    </recommendedName>
</protein>